<dbReference type="GO" id="GO:0004553">
    <property type="term" value="F:hydrolase activity, hydrolyzing O-glycosyl compounds"/>
    <property type="evidence" value="ECO:0007669"/>
    <property type="project" value="InterPro"/>
</dbReference>
<dbReference type="EC" id="2.4.1.207" evidence="5"/>
<dbReference type="GO" id="GO:0071555">
    <property type="term" value="P:cell wall organization"/>
    <property type="evidence" value="ECO:0007669"/>
    <property type="project" value="UniProtKB-KW"/>
</dbReference>
<keyword evidence="1 5" id="KW-0808">Transferase</keyword>
<dbReference type="InterPro" id="IPR010713">
    <property type="entry name" value="XET_C"/>
</dbReference>
<dbReference type="Gene3D" id="2.60.120.200">
    <property type="match status" value="1"/>
</dbReference>
<dbReference type="GO" id="GO:0010411">
    <property type="term" value="P:xyloglucan metabolic process"/>
    <property type="evidence" value="ECO:0007669"/>
    <property type="project" value="InterPro"/>
</dbReference>
<dbReference type="InterPro" id="IPR016455">
    <property type="entry name" value="XTH"/>
</dbReference>
<keyword evidence="2 5" id="KW-0378">Hydrolase</keyword>
<dbReference type="InterPro" id="IPR000757">
    <property type="entry name" value="Beta-glucanase-like"/>
</dbReference>
<name>A0AAD8MQY4_9APIA</name>
<keyword evidence="5" id="KW-0964">Secreted</keyword>
<dbReference type="Pfam" id="PF00722">
    <property type="entry name" value="Glyco_hydro_16"/>
    <property type="match status" value="1"/>
</dbReference>
<dbReference type="GO" id="GO:0042546">
    <property type="term" value="P:cell wall biogenesis"/>
    <property type="evidence" value="ECO:0007669"/>
    <property type="project" value="InterPro"/>
</dbReference>
<comment type="caution">
    <text evidence="8">The sequence shown here is derived from an EMBL/GenBank/DDBJ whole genome shotgun (WGS) entry which is preliminary data.</text>
</comment>
<proteinExistence type="inferred from homology"/>
<comment type="similarity">
    <text evidence="5">Belongs to the glycosyl hydrolase 16 family.</text>
</comment>
<keyword evidence="5" id="KW-0052">Apoplast</keyword>
<comment type="PTM">
    <text evidence="5">Contains at least one intrachain disulfide bond essential for its enzymatic activity.</text>
</comment>
<keyword evidence="9" id="KW-1185">Reference proteome</keyword>
<evidence type="ECO:0000313" key="8">
    <source>
        <dbReference type="EMBL" id="KAK1380673.1"/>
    </source>
</evidence>
<gene>
    <name evidence="8" type="ORF">POM88_027417</name>
</gene>
<dbReference type="AlphaFoldDB" id="A0AAD8MQY4"/>
<evidence type="ECO:0000256" key="6">
    <source>
        <dbReference type="SAM" id="MobiDB-lite"/>
    </source>
</evidence>
<dbReference type="InterPro" id="IPR013320">
    <property type="entry name" value="ConA-like_dom_sf"/>
</dbReference>
<dbReference type="SUPFAM" id="SSF49899">
    <property type="entry name" value="Concanavalin A-like lectins/glucanases"/>
    <property type="match status" value="1"/>
</dbReference>
<evidence type="ECO:0000259" key="7">
    <source>
        <dbReference type="PROSITE" id="PS51762"/>
    </source>
</evidence>
<keyword evidence="5" id="KW-0732">Signal</keyword>
<feature type="region of interest" description="Disordered" evidence="6">
    <location>
        <begin position="307"/>
        <end position="330"/>
    </location>
</feature>
<dbReference type="PROSITE" id="PS51762">
    <property type="entry name" value="GH16_2"/>
    <property type="match status" value="1"/>
</dbReference>
<dbReference type="GO" id="GO:0016762">
    <property type="term" value="F:xyloglucan:xyloglucosyl transferase activity"/>
    <property type="evidence" value="ECO:0007669"/>
    <property type="project" value="UniProtKB-EC"/>
</dbReference>
<keyword evidence="5" id="KW-0961">Cell wall biogenesis/degradation</keyword>
<comment type="function">
    <text evidence="5">Catalyzes xyloglucan endohydrolysis (XEH) and/or endotransglycosylation (XET). Cleaves and religates xyloglucan polymers, an essential constituent of the primary cell wall, and thereby participates in cell wall construction of growing tissues.</text>
</comment>
<organism evidence="8 9">
    <name type="scientific">Heracleum sosnowskyi</name>
    <dbReference type="NCBI Taxonomy" id="360622"/>
    <lineage>
        <taxon>Eukaryota</taxon>
        <taxon>Viridiplantae</taxon>
        <taxon>Streptophyta</taxon>
        <taxon>Embryophyta</taxon>
        <taxon>Tracheophyta</taxon>
        <taxon>Spermatophyta</taxon>
        <taxon>Magnoliopsida</taxon>
        <taxon>eudicotyledons</taxon>
        <taxon>Gunneridae</taxon>
        <taxon>Pentapetalae</taxon>
        <taxon>asterids</taxon>
        <taxon>campanulids</taxon>
        <taxon>Apiales</taxon>
        <taxon>Apiaceae</taxon>
        <taxon>Apioideae</taxon>
        <taxon>apioid superclade</taxon>
        <taxon>Tordylieae</taxon>
        <taxon>Tordyliinae</taxon>
        <taxon>Heracleum</taxon>
    </lineage>
</organism>
<accession>A0AAD8MQY4</accession>
<dbReference type="InterPro" id="IPR044791">
    <property type="entry name" value="Beta-glucanase/XTH"/>
</dbReference>
<evidence type="ECO:0000256" key="1">
    <source>
        <dbReference type="ARBA" id="ARBA00022679"/>
    </source>
</evidence>
<dbReference type="Proteomes" id="UP001237642">
    <property type="component" value="Unassembled WGS sequence"/>
</dbReference>
<evidence type="ECO:0000256" key="3">
    <source>
        <dbReference type="ARBA" id="ARBA00023157"/>
    </source>
</evidence>
<keyword evidence="5" id="KW-0134">Cell wall</keyword>
<comment type="subcellular location">
    <subcellularLocation>
        <location evidence="5">Secreted</location>
        <location evidence="5">Cell wall</location>
    </subcellularLocation>
    <subcellularLocation>
        <location evidence="5">Secreted</location>
        <location evidence="5">Extracellular space</location>
        <location evidence="5">Apoplast</location>
    </subcellularLocation>
</comment>
<feature type="chain" id="PRO_5041774513" description="Xyloglucan endotransglucosylase/hydrolase" evidence="5">
    <location>
        <begin position="21"/>
        <end position="382"/>
    </location>
</feature>
<reference evidence="8" key="1">
    <citation type="submission" date="2023-02" db="EMBL/GenBank/DDBJ databases">
        <title>Genome of toxic invasive species Heracleum sosnowskyi carries increased number of genes despite the absence of recent whole-genome duplications.</title>
        <authorList>
            <person name="Schelkunov M."/>
            <person name="Shtratnikova V."/>
            <person name="Makarenko M."/>
            <person name="Klepikova A."/>
            <person name="Omelchenko D."/>
            <person name="Novikova G."/>
            <person name="Obukhova E."/>
            <person name="Bogdanov V."/>
            <person name="Penin A."/>
            <person name="Logacheva M."/>
        </authorList>
    </citation>
    <scope>NUCLEOTIDE SEQUENCE</scope>
    <source>
        <strain evidence="8">Hsosn_3</strain>
        <tissue evidence="8">Leaf</tissue>
    </source>
</reference>
<dbReference type="GO" id="GO:0048046">
    <property type="term" value="C:apoplast"/>
    <property type="evidence" value="ECO:0007669"/>
    <property type="project" value="UniProtKB-SubCell"/>
</dbReference>
<feature type="compositionally biased region" description="Basic residues" evidence="6">
    <location>
        <begin position="310"/>
        <end position="322"/>
    </location>
</feature>
<evidence type="ECO:0000256" key="2">
    <source>
        <dbReference type="ARBA" id="ARBA00022801"/>
    </source>
</evidence>
<dbReference type="FunFam" id="2.60.120.200:FF:000025">
    <property type="entry name" value="Xyloglucan endotransglucosylase/hydrolase"/>
    <property type="match status" value="1"/>
</dbReference>
<feature type="signal peptide" evidence="5">
    <location>
        <begin position="1"/>
        <end position="20"/>
    </location>
</feature>
<dbReference type="EMBL" id="JAUIZM010000006">
    <property type="protein sequence ID" value="KAK1380673.1"/>
    <property type="molecule type" value="Genomic_DNA"/>
</dbReference>
<protein>
    <recommendedName>
        <fullName evidence="5">Xyloglucan endotransglucosylase/hydrolase</fullName>
        <ecNumber evidence="5">2.4.1.207</ecNumber>
    </recommendedName>
</protein>
<dbReference type="Pfam" id="PF06955">
    <property type="entry name" value="XET_C"/>
    <property type="match status" value="1"/>
</dbReference>
<sequence>MVNVYLKLFLIWSLVVLASGISSRNLPIISFDEGYSQLFGDDNLMLLQDGKSVHISLDERTGSGFVSQDVYIHGFFSASIKLPADYTAGVVVAFYMSNGDIYKETHDEIDFEFLGNIRGKNWRVQTNVYGNGSTNVGREERYDLWFDPSEDFHHYSILWTENHIIFYVDYLPIREIKKVEAMGRAFPSKPMTLYATIWDASDWATNGGRYRVNYKHAPYIAEFSDFVLHGCAVDPVEQSSRCDNAPKSKSIPNSITQEQRAKMQQFRRKHMQYSYCYDKTRYRTPPTECTIDLEEAKRLQGFDPVTFGGSRRHHSKRHHRSKLSPNRGLSKVTHNLVTFSNLNNTTRDHHVIQASETAESQSHVTKLSVYVNFIAKGSSVIT</sequence>
<evidence type="ECO:0000256" key="5">
    <source>
        <dbReference type="RuleBase" id="RU361120"/>
    </source>
</evidence>
<keyword evidence="3" id="KW-1015">Disulfide bond</keyword>
<dbReference type="PANTHER" id="PTHR31062">
    <property type="entry name" value="XYLOGLUCAN ENDOTRANSGLUCOSYLASE/HYDROLASE PROTEIN 8-RELATED"/>
    <property type="match status" value="1"/>
</dbReference>
<feature type="domain" description="GH16" evidence="7">
    <location>
        <begin position="21"/>
        <end position="223"/>
    </location>
</feature>
<reference evidence="8" key="2">
    <citation type="submission" date="2023-05" db="EMBL/GenBank/DDBJ databases">
        <authorList>
            <person name="Schelkunov M.I."/>
        </authorList>
    </citation>
    <scope>NUCLEOTIDE SEQUENCE</scope>
    <source>
        <strain evidence="8">Hsosn_3</strain>
        <tissue evidence="8">Leaf</tissue>
    </source>
</reference>
<keyword evidence="4 5" id="KW-0326">Glycosidase</keyword>
<evidence type="ECO:0000256" key="4">
    <source>
        <dbReference type="ARBA" id="ARBA00023295"/>
    </source>
</evidence>
<dbReference type="CDD" id="cd02176">
    <property type="entry name" value="GH16_XET"/>
    <property type="match status" value="1"/>
</dbReference>
<evidence type="ECO:0000313" key="9">
    <source>
        <dbReference type="Proteomes" id="UP001237642"/>
    </source>
</evidence>